<dbReference type="SUPFAM" id="SSF50729">
    <property type="entry name" value="PH domain-like"/>
    <property type="match status" value="1"/>
</dbReference>
<dbReference type="CDD" id="cd13181">
    <property type="entry name" value="RanBD_NUP2"/>
    <property type="match status" value="1"/>
</dbReference>
<dbReference type="InterPro" id="IPR011993">
    <property type="entry name" value="PH-like_dom_sf"/>
</dbReference>
<dbReference type="PANTHER" id="PTHR38697">
    <property type="entry name" value="NUCLEAR PORE COMPLEX PROTEIN SIMILAR TO S. CEREVISIAE NUP2 (EUROFUNG)"/>
    <property type="match status" value="1"/>
</dbReference>
<reference evidence="10" key="2">
    <citation type="submission" date="2021-01" db="EMBL/GenBank/DDBJ databases">
        <authorList>
            <person name="Schikora-Tamarit M.A."/>
        </authorList>
    </citation>
    <scope>NUCLEOTIDE SEQUENCE</scope>
    <source>
        <strain evidence="10">CBS2887</strain>
    </source>
</reference>
<evidence type="ECO:0000256" key="1">
    <source>
        <dbReference type="ARBA" id="ARBA00004567"/>
    </source>
</evidence>
<evidence type="ECO:0000256" key="6">
    <source>
        <dbReference type="ARBA" id="ARBA00023132"/>
    </source>
</evidence>
<comment type="caution">
    <text evidence="10">The sequence shown here is derived from an EMBL/GenBank/DDBJ whole genome shotgun (WGS) entry which is preliminary data.</text>
</comment>
<feature type="compositionally biased region" description="Polar residues" evidence="8">
    <location>
        <begin position="579"/>
        <end position="589"/>
    </location>
</feature>
<evidence type="ECO:0000256" key="3">
    <source>
        <dbReference type="ARBA" id="ARBA00022816"/>
    </source>
</evidence>
<dbReference type="GO" id="GO:0015031">
    <property type="term" value="P:protein transport"/>
    <property type="evidence" value="ECO:0007669"/>
    <property type="project" value="UniProtKB-KW"/>
</dbReference>
<keyword evidence="7" id="KW-0539">Nucleus</keyword>
<feature type="compositionally biased region" description="Low complexity" evidence="8">
    <location>
        <begin position="397"/>
        <end position="411"/>
    </location>
</feature>
<evidence type="ECO:0000313" key="11">
    <source>
        <dbReference type="Proteomes" id="UP000774326"/>
    </source>
</evidence>
<dbReference type="InterPro" id="IPR015007">
    <property type="entry name" value="NUP2/50/61"/>
</dbReference>
<evidence type="ECO:0000256" key="5">
    <source>
        <dbReference type="ARBA" id="ARBA00023010"/>
    </source>
</evidence>
<feature type="domain" description="RanBD1" evidence="9">
    <location>
        <begin position="605"/>
        <end position="738"/>
    </location>
</feature>
<keyword evidence="11" id="KW-1185">Reference proteome</keyword>
<feature type="region of interest" description="Disordered" evidence="8">
    <location>
        <begin position="1"/>
        <end position="185"/>
    </location>
</feature>
<dbReference type="Gene3D" id="2.30.29.30">
    <property type="entry name" value="Pleckstrin-homology domain (PH domain)/Phosphotyrosine-binding domain (PTB)"/>
    <property type="match status" value="1"/>
</dbReference>
<feature type="compositionally biased region" description="Low complexity" evidence="8">
    <location>
        <begin position="550"/>
        <end position="572"/>
    </location>
</feature>
<dbReference type="Pfam" id="PF08911">
    <property type="entry name" value="NUP50"/>
    <property type="match status" value="1"/>
</dbReference>
<evidence type="ECO:0000256" key="8">
    <source>
        <dbReference type="SAM" id="MobiDB-lite"/>
    </source>
</evidence>
<keyword evidence="5" id="KW-0811">Translocation</keyword>
<feature type="compositionally biased region" description="Polar residues" evidence="8">
    <location>
        <begin position="153"/>
        <end position="169"/>
    </location>
</feature>
<feature type="compositionally biased region" description="Polar residues" evidence="8">
    <location>
        <begin position="64"/>
        <end position="81"/>
    </location>
</feature>
<dbReference type="OrthoDB" id="185618at2759"/>
<evidence type="ECO:0000313" key="10">
    <source>
        <dbReference type="EMBL" id="KAH3683992.1"/>
    </source>
</evidence>
<dbReference type="Pfam" id="PF00638">
    <property type="entry name" value="Ran_BP1"/>
    <property type="match status" value="1"/>
</dbReference>
<gene>
    <name evidence="10" type="ORF">WICPIJ_005015</name>
</gene>
<reference evidence="10" key="1">
    <citation type="journal article" date="2021" name="Open Biol.">
        <title>Shared evolutionary footprints suggest mitochondrial oxidative damage underlies multiple complex I losses in fungi.</title>
        <authorList>
            <person name="Schikora-Tamarit M.A."/>
            <person name="Marcet-Houben M."/>
            <person name="Nosek J."/>
            <person name="Gabaldon T."/>
        </authorList>
    </citation>
    <scope>NUCLEOTIDE SEQUENCE</scope>
    <source>
        <strain evidence="10">CBS2887</strain>
    </source>
</reference>
<feature type="compositionally biased region" description="Low complexity" evidence="8">
    <location>
        <begin position="418"/>
        <end position="434"/>
    </location>
</feature>
<keyword evidence="2" id="KW-0813">Transport</keyword>
<feature type="compositionally biased region" description="Low complexity" evidence="8">
    <location>
        <begin position="449"/>
        <end position="464"/>
    </location>
</feature>
<evidence type="ECO:0000256" key="2">
    <source>
        <dbReference type="ARBA" id="ARBA00022448"/>
    </source>
</evidence>
<feature type="compositionally biased region" description="Polar residues" evidence="8">
    <location>
        <begin position="120"/>
        <end position="132"/>
    </location>
</feature>
<dbReference type="PROSITE" id="PS50196">
    <property type="entry name" value="RANBD1"/>
    <property type="match status" value="1"/>
</dbReference>
<dbReference type="GO" id="GO:0005643">
    <property type="term" value="C:nuclear pore"/>
    <property type="evidence" value="ECO:0007669"/>
    <property type="project" value="UniProtKB-SubCell"/>
</dbReference>
<evidence type="ECO:0000256" key="4">
    <source>
        <dbReference type="ARBA" id="ARBA00022927"/>
    </source>
</evidence>
<evidence type="ECO:0000256" key="7">
    <source>
        <dbReference type="ARBA" id="ARBA00023242"/>
    </source>
</evidence>
<organism evidence="10 11">
    <name type="scientific">Wickerhamomyces pijperi</name>
    <name type="common">Yeast</name>
    <name type="synonym">Pichia pijperi</name>
    <dbReference type="NCBI Taxonomy" id="599730"/>
    <lineage>
        <taxon>Eukaryota</taxon>
        <taxon>Fungi</taxon>
        <taxon>Dikarya</taxon>
        <taxon>Ascomycota</taxon>
        <taxon>Saccharomycotina</taxon>
        <taxon>Saccharomycetes</taxon>
        <taxon>Phaffomycetales</taxon>
        <taxon>Wickerhamomycetaceae</taxon>
        <taxon>Wickerhamomyces</taxon>
    </lineage>
</organism>
<dbReference type="PANTHER" id="PTHR38697:SF1">
    <property type="entry name" value="NUCLEAR PORE COMPLEX PROTEIN SIMILAR TO S. CEREVISIAE NUP2 (EUROFUNG)"/>
    <property type="match status" value="1"/>
</dbReference>
<keyword evidence="4" id="KW-0653">Protein transport</keyword>
<comment type="subcellular location">
    <subcellularLocation>
        <location evidence="1">Nucleus</location>
        <location evidence="1">Nuclear pore complex</location>
    </subcellularLocation>
</comment>
<feature type="region of interest" description="Disordered" evidence="8">
    <location>
        <begin position="275"/>
        <end position="604"/>
    </location>
</feature>
<dbReference type="InterPro" id="IPR000156">
    <property type="entry name" value="Ran_bind_dom"/>
</dbReference>
<dbReference type="EMBL" id="JAEUBG010002832">
    <property type="protein sequence ID" value="KAH3683992.1"/>
    <property type="molecule type" value="Genomic_DNA"/>
</dbReference>
<feature type="compositionally biased region" description="Low complexity" evidence="8">
    <location>
        <begin position="97"/>
        <end position="119"/>
    </location>
</feature>
<keyword evidence="3" id="KW-0509">mRNA transport</keyword>
<proteinExistence type="predicted"/>
<feature type="compositionally biased region" description="Pro residues" evidence="8">
    <location>
        <begin position="362"/>
        <end position="372"/>
    </location>
</feature>
<dbReference type="Proteomes" id="UP000774326">
    <property type="component" value="Unassembled WGS sequence"/>
</dbReference>
<dbReference type="GO" id="GO:0051028">
    <property type="term" value="P:mRNA transport"/>
    <property type="evidence" value="ECO:0007669"/>
    <property type="project" value="UniProtKB-KW"/>
</dbReference>
<feature type="compositionally biased region" description="Basic residues" evidence="8">
    <location>
        <begin position="40"/>
        <end position="50"/>
    </location>
</feature>
<name>A0A9P8Q4U0_WICPI</name>
<feature type="compositionally biased region" description="Low complexity" evidence="8">
    <location>
        <begin position="486"/>
        <end position="533"/>
    </location>
</feature>
<protein>
    <recommendedName>
        <fullName evidence="9">RanBD1 domain-containing protein</fullName>
    </recommendedName>
</protein>
<accession>A0A9P8Q4U0</accession>
<keyword evidence="6" id="KW-0906">Nuclear pore complex</keyword>
<feature type="compositionally biased region" description="Basic and acidic residues" evidence="8">
    <location>
        <begin position="1"/>
        <end position="16"/>
    </location>
</feature>
<feature type="compositionally biased region" description="Polar residues" evidence="8">
    <location>
        <begin position="471"/>
        <end position="481"/>
    </location>
</feature>
<sequence>MSSKRRAGEQITRENLADFDNESDGAPQAPTRASAEVLAKRKIKMPRSRLNRANANSERPAPSSGFSFNPPKQLSGEQPTNPFAGFGASNTAMKPVSSSPFGQLSSSSKSETKSTTTPSFNFTAPKISQSPGKDNEDAPKANPFGFLKPSAPTPSNQPAITTLFSSANKLDTDSTKTEPSTTKSIKPTKIQALNESFFRKITEQKSKNPVADFTPILKKYIDYYQEIEQEAEPASTTINNTTAPLATEPVKSTFNFGQTTQPSFSLNQSKPAEPIVSFTKPVPTPAPVPATKTAPIEIDSDSDDDIKVEGPTFSLAKPPTTTDSVFKLSKDNKTTNSFGTGPSFTFTATGKKSDSIFKLKPSPAPTPAPAPVQAPVVPEPKKDLAEAASKPAFSFGASTKATTATETPKPAFSFSGLPSRTTTTASATAPTEPSFAFGAQSTEEKKESPASTFGASTSSTTSASDKPAFSFGSNTLSSATSGDKPAFSFGSSSTSTFASSDKPTTTFNFGGSTSTTATAFGGFGSSTTTKTSTDASKPSLDFGSNSATKPSFSFGGASSFSSSTPSSTFNFSLGASKPSEPTTASTETVTGDAESQELEKEADVNFKPVVELKDKVEEKTGEEDETALYTKKSKLMLFQPSNKENPYDSKGLGELKVLKNNSTGKSRVLVRADGSNRVVLNASVNKEFKYDFLAESKKNMVKIPSITAEGKIETYIARVKTAEDGQNLVEALNKAKDE</sequence>
<dbReference type="InterPro" id="IPR053074">
    <property type="entry name" value="NPC_Nucleoporin"/>
</dbReference>
<dbReference type="AlphaFoldDB" id="A0A9P8Q4U0"/>
<feature type="compositionally biased region" description="Polar residues" evidence="8">
    <location>
        <begin position="334"/>
        <end position="350"/>
    </location>
</feature>
<evidence type="ECO:0000259" key="9">
    <source>
        <dbReference type="PROSITE" id="PS50196"/>
    </source>
</evidence>
<dbReference type="SMART" id="SM00160">
    <property type="entry name" value="RanBD"/>
    <property type="match status" value="1"/>
</dbReference>